<dbReference type="EMBL" id="MCFJ01000002">
    <property type="protein sequence ID" value="ORY70199.1"/>
    <property type="molecule type" value="Genomic_DNA"/>
</dbReference>
<protein>
    <submittedName>
        <fullName evidence="2">Uncharacterized protein</fullName>
    </submittedName>
</protein>
<sequence>MPFKADQEIINQDRLEALGGRMQIMHDSSFESDPSQLVKGFDIVDKEQESILLEIGEASVLREAEIELGTEGSESANIRVAGTPAGKGNRPSVTRVVATISEQLDAGRSSAKVAIKPVSGEARTSPSSKSKSTRDRPEWSGDESGQILIRQTTFRPINSSGSDSEDSDHDTLDGSSSEEEEPRNKRLVQEEVGLEVLEVRARGQERTLKGIMYTSKKPESLTRTDKIRFVTVIKKACDQVP</sequence>
<organism evidence="2 3">
    <name type="scientific">Pseudomassariella vexata</name>
    <dbReference type="NCBI Taxonomy" id="1141098"/>
    <lineage>
        <taxon>Eukaryota</taxon>
        <taxon>Fungi</taxon>
        <taxon>Dikarya</taxon>
        <taxon>Ascomycota</taxon>
        <taxon>Pezizomycotina</taxon>
        <taxon>Sordariomycetes</taxon>
        <taxon>Xylariomycetidae</taxon>
        <taxon>Amphisphaeriales</taxon>
        <taxon>Pseudomassariaceae</taxon>
        <taxon>Pseudomassariella</taxon>
    </lineage>
</organism>
<proteinExistence type="predicted"/>
<accession>A0A1Y2EF63</accession>
<gene>
    <name evidence="2" type="ORF">BCR38DRAFT_405829</name>
</gene>
<evidence type="ECO:0000313" key="3">
    <source>
        <dbReference type="Proteomes" id="UP000193689"/>
    </source>
</evidence>
<dbReference type="RefSeq" id="XP_040720149.1">
    <property type="nucleotide sequence ID" value="XM_040857987.1"/>
</dbReference>
<dbReference type="Proteomes" id="UP000193689">
    <property type="component" value="Unassembled WGS sequence"/>
</dbReference>
<name>A0A1Y2EF63_9PEZI</name>
<dbReference type="InParanoid" id="A0A1Y2EF63"/>
<keyword evidence="3" id="KW-1185">Reference proteome</keyword>
<evidence type="ECO:0000313" key="2">
    <source>
        <dbReference type="EMBL" id="ORY70199.1"/>
    </source>
</evidence>
<dbReference type="AlphaFoldDB" id="A0A1Y2EF63"/>
<comment type="caution">
    <text evidence="2">The sequence shown here is derived from an EMBL/GenBank/DDBJ whole genome shotgun (WGS) entry which is preliminary data.</text>
</comment>
<feature type="compositionally biased region" description="Polar residues" evidence="1">
    <location>
        <begin position="149"/>
        <end position="158"/>
    </location>
</feature>
<evidence type="ECO:0000256" key="1">
    <source>
        <dbReference type="SAM" id="MobiDB-lite"/>
    </source>
</evidence>
<dbReference type="GeneID" id="63774199"/>
<feature type="region of interest" description="Disordered" evidence="1">
    <location>
        <begin position="108"/>
        <end position="190"/>
    </location>
</feature>
<reference evidence="2 3" key="1">
    <citation type="submission" date="2016-07" db="EMBL/GenBank/DDBJ databases">
        <title>Pervasive Adenine N6-methylation of Active Genes in Fungi.</title>
        <authorList>
            <consortium name="DOE Joint Genome Institute"/>
            <person name="Mondo S.J."/>
            <person name="Dannebaum R.O."/>
            <person name="Kuo R.C."/>
            <person name="Labutti K."/>
            <person name="Haridas S."/>
            <person name="Kuo A."/>
            <person name="Salamov A."/>
            <person name="Ahrendt S.R."/>
            <person name="Lipzen A."/>
            <person name="Sullivan W."/>
            <person name="Andreopoulos W.B."/>
            <person name="Clum A."/>
            <person name="Lindquist E."/>
            <person name="Daum C."/>
            <person name="Ramamoorthy G.K."/>
            <person name="Gryganskyi A."/>
            <person name="Culley D."/>
            <person name="Magnuson J.K."/>
            <person name="James T.Y."/>
            <person name="O'Malley M.A."/>
            <person name="Stajich J.E."/>
            <person name="Spatafora J.W."/>
            <person name="Visel A."/>
            <person name="Grigoriev I.V."/>
        </authorList>
    </citation>
    <scope>NUCLEOTIDE SEQUENCE [LARGE SCALE GENOMIC DNA]</scope>
    <source>
        <strain evidence="2 3">CBS 129021</strain>
    </source>
</reference>